<organism evidence="1 2">
    <name type="scientific">Pseudomonas phage PhiPA3</name>
    <name type="common">Pseudomonas aeruginosa phage PhiPA3</name>
    <dbReference type="NCBI Taxonomy" id="998086"/>
    <lineage>
        <taxon>Viruses</taxon>
        <taxon>Duplodnaviria</taxon>
        <taxon>Heunggongvirae</taxon>
        <taxon>Uroviricota</taxon>
        <taxon>Caudoviricetes</taxon>
        <taxon>Chimalliviridae</taxon>
        <taxon>Miltoncavirus</taxon>
        <taxon>Miltoncavirus PhiPA3</taxon>
    </lineage>
</organism>
<dbReference type="GeneID" id="26643618"/>
<dbReference type="EMBL" id="HQ630627">
    <property type="protein sequence ID" value="AEH03513.1"/>
    <property type="molecule type" value="Genomic_DNA"/>
</dbReference>
<evidence type="ECO:0000313" key="2">
    <source>
        <dbReference type="Proteomes" id="UP000008388"/>
    </source>
</evidence>
<organismHost>
    <name type="scientific">Pseudomonas aeruginosa</name>
    <dbReference type="NCBI Taxonomy" id="287"/>
</organismHost>
<reference evidence="1 2" key="1">
    <citation type="journal article" date="2011" name="Microbiology">
        <title>The Pseudomonas aeruginosa generalized transducing phage phiPA3 is a new member of the phiKZ-like group of 'jumbo' phages, and infects model laboratory strains and clinical isolates from cystic fibrosis patients.</title>
        <authorList>
            <person name="Monson R."/>
            <person name="Foulds I."/>
            <person name="Foweraker J."/>
            <person name="Welch M."/>
            <person name="Salmond G.P."/>
        </authorList>
    </citation>
    <scope>NUCLEOTIDE SEQUENCE [LARGE SCALE GENOMIC DNA]</scope>
</reference>
<accession>F8SJW8</accession>
<dbReference type="RefSeq" id="YP_009217169.1">
    <property type="nucleotide sequence ID" value="NC_028999.1"/>
</dbReference>
<dbReference type="OrthoDB" id="34181at10239"/>
<protein>
    <submittedName>
        <fullName evidence="1">Virion structural protein</fullName>
    </submittedName>
</protein>
<dbReference type="KEGG" id="vg:26643618"/>
<evidence type="ECO:0000313" key="1">
    <source>
        <dbReference type="EMBL" id="AEH03513.1"/>
    </source>
</evidence>
<sequence length="413" mass="47131">MQTEEEILESKSHVLDEALDEAVIPPQDIKVDEEVARQLQVATEQIGVLTDLYHTINEEGVSQADIDALKGVRSSLEQHNLPLPAIGLENYDGLFTPMRTSVNLKVSNESILKSITDTIKEWFYKLIDWVAKVLQWFKARKYSDTQIMQKVDKAQSKLDLARGLFVGIVAANTLSTRDLQPQYDALAGELLTNVQLPKNAMTLVAFGNGEYSMELRRKLDKAQDLSKNLLTEVSELRDFVLGKSQDLNFSTGTGDQLVALAKDIADFNTESDDPNFFLKDKDLGNRFYENIRMIKQRRTFSIEFIYSTYAKVADELRKVRRFELKDSQIPAEYFQAAFESIHKALIALREIIDAYYRLSITQWKATATFINFYLRAYEITRKDRMDNLVDDVARVTIEKLNKGVDELKASLGI</sequence>
<name>F8SJW8_BPPA3</name>
<proteinExistence type="predicted"/>
<dbReference type="Proteomes" id="UP000008388">
    <property type="component" value="Segment"/>
</dbReference>
<gene>
    <name evidence="1" type="primary">089</name>
</gene>
<keyword evidence="2" id="KW-1185">Reference proteome</keyword>
<dbReference type="InterPro" id="IPR057918">
    <property type="entry name" value="PhiKZ_Gp86"/>
</dbReference>
<dbReference type="Pfam" id="PF25617">
    <property type="entry name" value="PhiKZ_gp86"/>
    <property type="match status" value="1"/>
</dbReference>